<dbReference type="Proteomes" id="UP001235840">
    <property type="component" value="Unassembled WGS sequence"/>
</dbReference>
<dbReference type="PANTHER" id="PTHR43479">
    <property type="entry name" value="ACREF/ENVCD OPERON REPRESSOR-RELATED"/>
    <property type="match status" value="1"/>
</dbReference>
<feature type="domain" description="HTH tetR-type" evidence="4">
    <location>
        <begin position="15"/>
        <end position="75"/>
    </location>
</feature>
<proteinExistence type="predicted"/>
<reference evidence="5 6" key="1">
    <citation type="submission" date="2023-07" db="EMBL/GenBank/DDBJ databases">
        <title>Genomic Encyclopedia of Type Strains, Phase IV (KMG-IV): sequencing the most valuable type-strain genomes for metagenomic binning, comparative biology and taxonomic classification.</title>
        <authorList>
            <person name="Goeker M."/>
        </authorList>
    </citation>
    <scope>NUCLEOTIDE SEQUENCE [LARGE SCALE GENOMIC DNA]</scope>
    <source>
        <strain evidence="5 6">DSM 12751</strain>
    </source>
</reference>
<name>A0ABT9VWB2_9BACI</name>
<dbReference type="Pfam" id="PF00440">
    <property type="entry name" value="TetR_N"/>
    <property type="match status" value="1"/>
</dbReference>
<keyword evidence="2 3" id="KW-0238">DNA-binding</keyword>
<sequence>MEAEAAMNPEIPVPGSTQHRLIHAGLKRFSEIGYKKAEVDHIAADAGVTVGALYHHYRSKIKFYGMLRDDVTLRILDRMEAVAEAVSESQALKAAFLAAYDGMIKLKVGRLLSEPDPRNVNNAIADYLGKLAVAAQEPAGQELGILLAEALRAAYARIVEQQGDAMKIREALIRLL</sequence>
<evidence type="ECO:0000259" key="4">
    <source>
        <dbReference type="PROSITE" id="PS50977"/>
    </source>
</evidence>
<dbReference type="InterPro" id="IPR009057">
    <property type="entry name" value="Homeodomain-like_sf"/>
</dbReference>
<keyword evidence="6" id="KW-1185">Reference proteome</keyword>
<dbReference type="RefSeq" id="WP_343834535.1">
    <property type="nucleotide sequence ID" value="NZ_BAAADK010000010.1"/>
</dbReference>
<dbReference type="PROSITE" id="PS50977">
    <property type="entry name" value="HTH_TETR_2"/>
    <property type="match status" value="1"/>
</dbReference>
<feature type="DNA-binding region" description="H-T-H motif" evidence="3">
    <location>
        <begin position="38"/>
        <end position="57"/>
    </location>
</feature>
<dbReference type="InterPro" id="IPR001647">
    <property type="entry name" value="HTH_TetR"/>
</dbReference>
<gene>
    <name evidence="5" type="ORF">J2S11_000810</name>
</gene>
<protein>
    <submittedName>
        <fullName evidence="5">AcrR family transcriptional regulator</fullName>
    </submittedName>
</protein>
<keyword evidence="1" id="KW-0678">Repressor</keyword>
<dbReference type="PANTHER" id="PTHR43479:SF11">
    <property type="entry name" value="ACREF_ENVCD OPERON REPRESSOR-RELATED"/>
    <property type="match status" value="1"/>
</dbReference>
<evidence type="ECO:0000256" key="3">
    <source>
        <dbReference type="PROSITE-ProRule" id="PRU00335"/>
    </source>
</evidence>
<comment type="caution">
    <text evidence="5">The sequence shown here is derived from an EMBL/GenBank/DDBJ whole genome shotgun (WGS) entry which is preliminary data.</text>
</comment>
<accession>A0ABT9VWB2</accession>
<evidence type="ECO:0000256" key="1">
    <source>
        <dbReference type="ARBA" id="ARBA00022491"/>
    </source>
</evidence>
<dbReference type="PRINTS" id="PR00455">
    <property type="entry name" value="HTHTETR"/>
</dbReference>
<evidence type="ECO:0000313" key="5">
    <source>
        <dbReference type="EMBL" id="MDQ0164910.1"/>
    </source>
</evidence>
<evidence type="ECO:0000313" key="6">
    <source>
        <dbReference type="Proteomes" id="UP001235840"/>
    </source>
</evidence>
<organism evidence="5 6">
    <name type="scientific">Caldalkalibacillus horti</name>
    <dbReference type="NCBI Taxonomy" id="77523"/>
    <lineage>
        <taxon>Bacteria</taxon>
        <taxon>Bacillati</taxon>
        <taxon>Bacillota</taxon>
        <taxon>Bacilli</taxon>
        <taxon>Bacillales</taxon>
        <taxon>Bacillaceae</taxon>
        <taxon>Caldalkalibacillus</taxon>
    </lineage>
</organism>
<dbReference type="SUPFAM" id="SSF46689">
    <property type="entry name" value="Homeodomain-like"/>
    <property type="match status" value="1"/>
</dbReference>
<dbReference type="EMBL" id="JAUSTY010000003">
    <property type="protein sequence ID" value="MDQ0164910.1"/>
    <property type="molecule type" value="Genomic_DNA"/>
</dbReference>
<evidence type="ECO:0000256" key="2">
    <source>
        <dbReference type="ARBA" id="ARBA00023125"/>
    </source>
</evidence>
<dbReference type="Gene3D" id="1.10.357.10">
    <property type="entry name" value="Tetracycline Repressor, domain 2"/>
    <property type="match status" value="1"/>
</dbReference>
<dbReference type="InterPro" id="IPR050624">
    <property type="entry name" value="HTH-type_Tx_Regulator"/>
</dbReference>